<dbReference type="InterPro" id="IPR049326">
    <property type="entry name" value="Rhodopsin_dom_fungi"/>
</dbReference>
<dbReference type="Proteomes" id="UP001304895">
    <property type="component" value="Unassembled WGS sequence"/>
</dbReference>
<evidence type="ECO:0000256" key="2">
    <source>
        <dbReference type="ARBA" id="ARBA00022692"/>
    </source>
</evidence>
<feature type="transmembrane region" description="Helical" evidence="7">
    <location>
        <begin position="95"/>
        <end position="116"/>
    </location>
</feature>
<feature type="compositionally biased region" description="Basic and acidic residues" evidence="6">
    <location>
        <begin position="363"/>
        <end position="373"/>
    </location>
</feature>
<dbReference type="EMBL" id="MU853409">
    <property type="protein sequence ID" value="KAK4134088.1"/>
    <property type="molecule type" value="Genomic_DNA"/>
</dbReference>
<feature type="transmembrane region" description="Helical" evidence="7">
    <location>
        <begin position="128"/>
        <end position="149"/>
    </location>
</feature>
<keyword evidence="10" id="KW-1185">Reference proteome</keyword>
<reference evidence="9" key="2">
    <citation type="submission" date="2023-05" db="EMBL/GenBank/DDBJ databases">
        <authorList>
            <consortium name="Lawrence Berkeley National Laboratory"/>
            <person name="Steindorff A."/>
            <person name="Hensen N."/>
            <person name="Bonometti L."/>
            <person name="Westerberg I."/>
            <person name="Brannstrom I.O."/>
            <person name="Guillou S."/>
            <person name="Cros-Aarteil S."/>
            <person name="Calhoun S."/>
            <person name="Haridas S."/>
            <person name="Kuo A."/>
            <person name="Mondo S."/>
            <person name="Pangilinan J."/>
            <person name="Riley R."/>
            <person name="Labutti K."/>
            <person name="Andreopoulos B."/>
            <person name="Lipzen A."/>
            <person name="Chen C."/>
            <person name="Yanf M."/>
            <person name="Daum C."/>
            <person name="Ng V."/>
            <person name="Clum A."/>
            <person name="Ohm R."/>
            <person name="Martin F."/>
            <person name="Silar P."/>
            <person name="Natvig D."/>
            <person name="Lalanne C."/>
            <person name="Gautier V."/>
            <person name="Ament-Velasquez S.L."/>
            <person name="Kruys A."/>
            <person name="Hutchinson M.I."/>
            <person name="Powell A.J."/>
            <person name="Barry K."/>
            <person name="Miller A.N."/>
            <person name="Grigoriev I.V."/>
            <person name="Debuchy R."/>
            <person name="Gladieux P."/>
            <person name="Thoren M.H."/>
            <person name="Johannesson H."/>
        </authorList>
    </citation>
    <scope>NUCLEOTIDE SEQUENCE</scope>
    <source>
        <strain evidence="9">CBS 123565</strain>
    </source>
</reference>
<gene>
    <name evidence="9" type="ORF">BT67DRAFT_307531</name>
</gene>
<dbReference type="PANTHER" id="PTHR33048:SF155">
    <property type="entry name" value="INTEGRAL MEMBRANE PROTEIN"/>
    <property type="match status" value="1"/>
</dbReference>
<comment type="subcellular location">
    <subcellularLocation>
        <location evidence="1">Membrane</location>
        <topology evidence="1">Multi-pass membrane protein</topology>
    </subcellularLocation>
</comment>
<dbReference type="InterPro" id="IPR052337">
    <property type="entry name" value="SAT4-like"/>
</dbReference>
<evidence type="ECO:0000256" key="4">
    <source>
        <dbReference type="ARBA" id="ARBA00023136"/>
    </source>
</evidence>
<accession>A0AAN6UJD8</accession>
<organism evidence="9 10">
    <name type="scientific">Trichocladium antarcticum</name>
    <dbReference type="NCBI Taxonomy" id="1450529"/>
    <lineage>
        <taxon>Eukaryota</taxon>
        <taxon>Fungi</taxon>
        <taxon>Dikarya</taxon>
        <taxon>Ascomycota</taxon>
        <taxon>Pezizomycotina</taxon>
        <taxon>Sordariomycetes</taxon>
        <taxon>Sordariomycetidae</taxon>
        <taxon>Sordariales</taxon>
        <taxon>Chaetomiaceae</taxon>
        <taxon>Trichocladium</taxon>
    </lineage>
</organism>
<keyword evidence="3 7" id="KW-1133">Transmembrane helix</keyword>
<dbReference type="GO" id="GO:0016020">
    <property type="term" value="C:membrane"/>
    <property type="evidence" value="ECO:0007669"/>
    <property type="project" value="UniProtKB-SubCell"/>
</dbReference>
<dbReference type="AlphaFoldDB" id="A0AAN6UJD8"/>
<comment type="caution">
    <text evidence="9">The sequence shown here is derived from an EMBL/GenBank/DDBJ whole genome shotgun (WGS) entry which is preliminary data.</text>
</comment>
<evidence type="ECO:0000313" key="9">
    <source>
        <dbReference type="EMBL" id="KAK4134088.1"/>
    </source>
</evidence>
<feature type="transmembrane region" description="Helical" evidence="7">
    <location>
        <begin position="253"/>
        <end position="275"/>
    </location>
</feature>
<feature type="domain" description="Rhodopsin" evidence="8">
    <location>
        <begin position="35"/>
        <end position="276"/>
    </location>
</feature>
<feature type="transmembrane region" description="Helical" evidence="7">
    <location>
        <begin position="178"/>
        <end position="198"/>
    </location>
</feature>
<keyword evidence="2 7" id="KW-0812">Transmembrane</keyword>
<protein>
    <recommendedName>
        <fullName evidence="8">Rhodopsin domain-containing protein</fullName>
    </recommendedName>
</protein>
<proteinExistence type="inferred from homology"/>
<reference evidence="9" key="1">
    <citation type="journal article" date="2023" name="Mol. Phylogenet. Evol.">
        <title>Genome-scale phylogeny and comparative genomics of the fungal order Sordariales.</title>
        <authorList>
            <person name="Hensen N."/>
            <person name="Bonometti L."/>
            <person name="Westerberg I."/>
            <person name="Brannstrom I.O."/>
            <person name="Guillou S."/>
            <person name="Cros-Aarteil S."/>
            <person name="Calhoun S."/>
            <person name="Haridas S."/>
            <person name="Kuo A."/>
            <person name="Mondo S."/>
            <person name="Pangilinan J."/>
            <person name="Riley R."/>
            <person name="LaButti K."/>
            <person name="Andreopoulos B."/>
            <person name="Lipzen A."/>
            <person name="Chen C."/>
            <person name="Yan M."/>
            <person name="Daum C."/>
            <person name="Ng V."/>
            <person name="Clum A."/>
            <person name="Steindorff A."/>
            <person name="Ohm R.A."/>
            <person name="Martin F."/>
            <person name="Silar P."/>
            <person name="Natvig D.O."/>
            <person name="Lalanne C."/>
            <person name="Gautier V."/>
            <person name="Ament-Velasquez S.L."/>
            <person name="Kruys A."/>
            <person name="Hutchinson M.I."/>
            <person name="Powell A.J."/>
            <person name="Barry K."/>
            <person name="Miller A.N."/>
            <person name="Grigoriev I.V."/>
            <person name="Debuchy R."/>
            <person name="Gladieux P."/>
            <person name="Hiltunen Thoren M."/>
            <person name="Johannesson H."/>
        </authorList>
    </citation>
    <scope>NUCLEOTIDE SEQUENCE</scope>
    <source>
        <strain evidence="9">CBS 123565</strain>
    </source>
</reference>
<evidence type="ECO:0000256" key="5">
    <source>
        <dbReference type="ARBA" id="ARBA00038359"/>
    </source>
</evidence>
<feature type="transmembrane region" description="Helical" evidence="7">
    <location>
        <begin position="20"/>
        <end position="38"/>
    </location>
</feature>
<dbReference type="PANTHER" id="PTHR33048">
    <property type="entry name" value="PTH11-LIKE INTEGRAL MEMBRANE PROTEIN (AFU_ORTHOLOGUE AFUA_5G11245)"/>
    <property type="match status" value="1"/>
</dbReference>
<comment type="similarity">
    <text evidence="5">Belongs to the SAT4 family.</text>
</comment>
<evidence type="ECO:0000259" key="8">
    <source>
        <dbReference type="Pfam" id="PF20684"/>
    </source>
</evidence>
<evidence type="ECO:0000256" key="6">
    <source>
        <dbReference type="SAM" id="MobiDB-lite"/>
    </source>
</evidence>
<feature type="region of interest" description="Disordered" evidence="6">
    <location>
        <begin position="363"/>
        <end position="397"/>
    </location>
</feature>
<evidence type="ECO:0000256" key="3">
    <source>
        <dbReference type="ARBA" id="ARBA00022989"/>
    </source>
</evidence>
<dbReference type="Pfam" id="PF20684">
    <property type="entry name" value="Fung_rhodopsin"/>
    <property type="match status" value="1"/>
</dbReference>
<evidence type="ECO:0000256" key="7">
    <source>
        <dbReference type="SAM" id="Phobius"/>
    </source>
</evidence>
<feature type="transmembrane region" description="Helical" evidence="7">
    <location>
        <begin position="50"/>
        <end position="75"/>
    </location>
</feature>
<name>A0AAN6UJD8_9PEZI</name>
<evidence type="ECO:0000256" key="1">
    <source>
        <dbReference type="ARBA" id="ARBA00004141"/>
    </source>
</evidence>
<feature type="transmembrane region" description="Helical" evidence="7">
    <location>
        <begin position="210"/>
        <end position="233"/>
    </location>
</feature>
<sequence length="397" mass="43262">MTLWEEKDYGVLADRACWSMFAITAVVVALRVFCRVWYGSSRGWGLGLDDFITIGCLAVMMVTCVLITVGTHYGLGQHMADLPPENIVPALKYNAIISSVLIWSFSLPKFAIISILQRILTLGTKTSLLFWGLALSSQACILATSIWWFKQCDPVVRGWDRSVPGTCAPISVMANLGYFTSAYSAFLDVFFAIYPVPFIMRLQMPLRTRLAVATALALSALACVVSIYKLAIFGQIFAIMEEDPTYPVPYLDILGVAECFILIVCASLPTLGPLFRAARGKFTTDASRTTGQLSVNRLEGSHGISAPGSRNCYGFKGHKLDSDIGESDNPSSLHLRPSFDAIPLVTTGQRAAAFDEDAVEIEGPERRGIHKTTEISVTSSQARGFPGEKRQHSPGGL</sequence>
<keyword evidence="4 7" id="KW-0472">Membrane</keyword>
<evidence type="ECO:0000313" key="10">
    <source>
        <dbReference type="Proteomes" id="UP001304895"/>
    </source>
</evidence>